<dbReference type="Proteomes" id="UP001281447">
    <property type="component" value="Unassembled WGS sequence"/>
</dbReference>
<accession>A0ABU5C5S5</accession>
<feature type="signal peptide" evidence="4">
    <location>
        <begin position="1"/>
        <end position="24"/>
    </location>
</feature>
<proteinExistence type="inferred from homology"/>
<comment type="caution">
    <text evidence="5">The sequence shown here is derived from an EMBL/GenBank/DDBJ whole genome shotgun (WGS) entry which is preliminary data.</text>
</comment>
<dbReference type="PANTHER" id="PTHR30290">
    <property type="entry name" value="PERIPLASMIC BINDING COMPONENT OF ABC TRANSPORTER"/>
    <property type="match status" value="1"/>
</dbReference>
<dbReference type="Gene3D" id="3.40.190.10">
    <property type="entry name" value="Periplasmic binding protein-like II"/>
    <property type="match status" value="1"/>
</dbReference>
<comment type="similarity">
    <text evidence="1">Belongs to the bacterial solute-binding protein 5 family.</text>
</comment>
<sequence length="113" mass="12693">MRIKRNMTKLTTVILFVLFCITLAACSSDEGNQDKGKSAKNSDMSNTLVYAGESEDTINPILNSHDELPDIIFSGLMKYDAKGKPIVDLAESYQFDKGTNTYTFKLKKRREMA</sequence>
<keyword evidence="3 4" id="KW-0732">Signal</keyword>
<evidence type="ECO:0000313" key="6">
    <source>
        <dbReference type="Proteomes" id="UP001281447"/>
    </source>
</evidence>
<evidence type="ECO:0000256" key="1">
    <source>
        <dbReference type="ARBA" id="ARBA00005695"/>
    </source>
</evidence>
<dbReference type="SUPFAM" id="SSF53850">
    <property type="entry name" value="Periplasmic binding protein-like II"/>
    <property type="match status" value="1"/>
</dbReference>
<protein>
    <submittedName>
        <fullName evidence="5">Uncharacterized protein</fullName>
    </submittedName>
</protein>
<dbReference type="PANTHER" id="PTHR30290:SF9">
    <property type="entry name" value="OLIGOPEPTIDE-BINDING PROTEIN APPA"/>
    <property type="match status" value="1"/>
</dbReference>
<name>A0ABU5C5S5_9BACI</name>
<dbReference type="InterPro" id="IPR039424">
    <property type="entry name" value="SBP_5"/>
</dbReference>
<gene>
    <name evidence="5" type="ORF">RWE15_09730</name>
</gene>
<organism evidence="5 6">
    <name type="scientific">Tigheibacillus halophilus</name>
    <dbReference type="NCBI Taxonomy" id="361280"/>
    <lineage>
        <taxon>Bacteria</taxon>
        <taxon>Bacillati</taxon>
        <taxon>Bacillota</taxon>
        <taxon>Bacilli</taxon>
        <taxon>Bacillales</taxon>
        <taxon>Bacillaceae</taxon>
        <taxon>Tigheibacillus</taxon>
    </lineage>
</organism>
<dbReference type="PROSITE" id="PS51257">
    <property type="entry name" value="PROKAR_LIPOPROTEIN"/>
    <property type="match status" value="1"/>
</dbReference>
<keyword evidence="2" id="KW-0813">Transport</keyword>
<evidence type="ECO:0000313" key="5">
    <source>
        <dbReference type="EMBL" id="MDY0394677.1"/>
    </source>
</evidence>
<evidence type="ECO:0000256" key="2">
    <source>
        <dbReference type="ARBA" id="ARBA00022448"/>
    </source>
</evidence>
<evidence type="ECO:0000256" key="3">
    <source>
        <dbReference type="ARBA" id="ARBA00022729"/>
    </source>
</evidence>
<keyword evidence="6" id="KW-1185">Reference proteome</keyword>
<feature type="chain" id="PRO_5046158453" evidence="4">
    <location>
        <begin position="25"/>
        <end position="113"/>
    </location>
</feature>
<evidence type="ECO:0000256" key="4">
    <source>
        <dbReference type="SAM" id="SignalP"/>
    </source>
</evidence>
<reference evidence="5 6" key="1">
    <citation type="submission" date="2023-10" db="EMBL/GenBank/DDBJ databases">
        <title>Virgibacillus halophilus 5B73C genome.</title>
        <authorList>
            <person name="Miliotis G."/>
            <person name="Sengupta P."/>
            <person name="Hameed A."/>
            <person name="Chuvochina M."/>
            <person name="Mcdonagh F."/>
            <person name="Simpson A.C."/>
            <person name="Singh N.K."/>
            <person name="Rekha P.D."/>
            <person name="Raman K."/>
            <person name="Hugenholtz P."/>
            <person name="Venkateswaran K."/>
        </authorList>
    </citation>
    <scope>NUCLEOTIDE SEQUENCE [LARGE SCALE GENOMIC DNA]</scope>
    <source>
        <strain evidence="5 6">5B73C</strain>
    </source>
</reference>
<dbReference type="EMBL" id="JAWDIP010000003">
    <property type="protein sequence ID" value="MDY0394677.1"/>
    <property type="molecule type" value="Genomic_DNA"/>
</dbReference>